<proteinExistence type="predicted"/>
<gene>
    <name evidence="1" type="ORF">VTL71DRAFT_8519</name>
</gene>
<name>A0ABR4CXT9_9HELO</name>
<evidence type="ECO:0000313" key="2">
    <source>
        <dbReference type="Proteomes" id="UP001595075"/>
    </source>
</evidence>
<protein>
    <submittedName>
        <fullName evidence="1">Uncharacterized protein</fullName>
    </submittedName>
</protein>
<comment type="caution">
    <text evidence="1">The sequence shown here is derived from an EMBL/GenBank/DDBJ whole genome shotgun (WGS) entry which is preliminary data.</text>
</comment>
<keyword evidence="2" id="KW-1185">Reference proteome</keyword>
<organism evidence="1 2">
    <name type="scientific">Oculimacula yallundae</name>
    <dbReference type="NCBI Taxonomy" id="86028"/>
    <lineage>
        <taxon>Eukaryota</taxon>
        <taxon>Fungi</taxon>
        <taxon>Dikarya</taxon>
        <taxon>Ascomycota</taxon>
        <taxon>Pezizomycotina</taxon>
        <taxon>Leotiomycetes</taxon>
        <taxon>Helotiales</taxon>
        <taxon>Ploettnerulaceae</taxon>
        <taxon>Oculimacula</taxon>
    </lineage>
</organism>
<dbReference type="PANTHER" id="PTHR41677">
    <property type="entry name" value="YALI0B19030P"/>
    <property type="match status" value="1"/>
</dbReference>
<sequence length="442" mass="49863">MHLAENQLEFIHSSSPSVVEDVPVFDPKIHLNYIAPEIRFTFDDLELDVTGSQAAYVGTPPFPLFSSEGIIAYRKALFAPEVFENCSNVLYDTLMLRNTAKHSKFIRDLWQHEETIRIISDAAGMDLVPVTEAEIAHTNVQIPGTTVEERRRNLQVQPKAVLVPTAEGETDIDPLSGSIVPWHYDSFPFVCVLMLSDTDGRRGGETYIKKRDGSESSNGSILHGGEVQHLASRARGVEERIATITCFVQKKAGVYDSSYLGRVRPITKLEDLYKGWVDYRLQRMKLEIEAMQARIASEGLNLGDFEKFSQGQQGYLAHTSNQLIAPHVHREVIEKFGQKSLCDCGSMLKQARKLPSFSKQVATVTEDTWMTGKHIRTDFALALKMIAAGKALESQDGRFEWQAGEEYSMGEELVRQGLYEYFLQWFDLTGLWDMREEASLIV</sequence>
<dbReference type="PANTHER" id="PTHR41677:SF1">
    <property type="entry name" value="FE2OG DIOXYGENASE DOMAIN-CONTAINING PROTEIN"/>
    <property type="match status" value="1"/>
</dbReference>
<accession>A0ABR4CXT9</accession>
<reference evidence="1 2" key="1">
    <citation type="journal article" date="2024" name="Commun. Biol.">
        <title>Comparative genomic analysis of thermophilic fungi reveals convergent evolutionary adaptations and gene losses.</title>
        <authorList>
            <person name="Steindorff A.S."/>
            <person name="Aguilar-Pontes M.V."/>
            <person name="Robinson A.J."/>
            <person name="Andreopoulos B."/>
            <person name="LaButti K."/>
            <person name="Kuo A."/>
            <person name="Mondo S."/>
            <person name="Riley R."/>
            <person name="Otillar R."/>
            <person name="Haridas S."/>
            <person name="Lipzen A."/>
            <person name="Grimwood J."/>
            <person name="Schmutz J."/>
            <person name="Clum A."/>
            <person name="Reid I.D."/>
            <person name="Moisan M.C."/>
            <person name="Butler G."/>
            <person name="Nguyen T.T.M."/>
            <person name="Dewar K."/>
            <person name="Conant G."/>
            <person name="Drula E."/>
            <person name="Henrissat B."/>
            <person name="Hansel C."/>
            <person name="Singer S."/>
            <person name="Hutchinson M.I."/>
            <person name="de Vries R.P."/>
            <person name="Natvig D.O."/>
            <person name="Powell A.J."/>
            <person name="Tsang A."/>
            <person name="Grigoriev I.V."/>
        </authorList>
    </citation>
    <scope>NUCLEOTIDE SEQUENCE [LARGE SCALE GENOMIC DNA]</scope>
    <source>
        <strain evidence="1 2">CBS 494.80</strain>
    </source>
</reference>
<evidence type="ECO:0000313" key="1">
    <source>
        <dbReference type="EMBL" id="KAL2074740.1"/>
    </source>
</evidence>
<dbReference type="Proteomes" id="UP001595075">
    <property type="component" value="Unassembled WGS sequence"/>
</dbReference>
<dbReference type="EMBL" id="JAZHXI010000002">
    <property type="protein sequence ID" value="KAL2074740.1"/>
    <property type="molecule type" value="Genomic_DNA"/>
</dbReference>